<dbReference type="InterPro" id="IPR000276">
    <property type="entry name" value="GPCR_Rhodpsn"/>
</dbReference>
<feature type="transmembrane region" description="Helical" evidence="9">
    <location>
        <begin position="99"/>
        <end position="120"/>
    </location>
</feature>
<protein>
    <submittedName>
        <fullName evidence="11">B2 bradykinin receptor-like</fullName>
    </submittedName>
</protein>
<keyword evidence="3 9" id="KW-0812">Transmembrane</keyword>
<sequence>LSYDGSELVCTIRWNEDFCRVVIYTLCAFAVCFLTPIVIIASSYSLMYRAYRHAASKSNRLAEMIIVLVLSYLFCYSPFAVTKVLKVAKQDLKAVPDWLSMLASLMAFLNCGMNPLIYLTNPGFREAVLKMCWTNGRREIHSVCKTVSK</sequence>
<dbReference type="Pfam" id="PF00001">
    <property type="entry name" value="7tm_1"/>
    <property type="match status" value="1"/>
</dbReference>
<keyword evidence="4 9" id="KW-1133">Transmembrane helix</keyword>
<keyword evidence="7" id="KW-0675">Receptor</keyword>
<gene>
    <name evidence="11" type="ORF">HHUSO_G33401</name>
</gene>
<dbReference type="PANTHER" id="PTHR24228">
    <property type="entry name" value="B2 BRADYKININ RECEPTOR/ANGIOTENSIN II RECEPTOR"/>
    <property type="match status" value="1"/>
</dbReference>
<name>A0ABR0Y874_HUSHU</name>
<dbReference type="Proteomes" id="UP001369086">
    <property type="component" value="Unassembled WGS sequence"/>
</dbReference>
<keyword evidence="6 9" id="KW-0472">Membrane</keyword>
<keyword evidence="12" id="KW-1185">Reference proteome</keyword>
<dbReference type="PROSITE" id="PS50262">
    <property type="entry name" value="G_PROTEIN_RECEP_F1_2"/>
    <property type="match status" value="1"/>
</dbReference>
<dbReference type="EMBL" id="JAHFZB010000043">
    <property type="protein sequence ID" value="KAK6468620.1"/>
    <property type="molecule type" value="Genomic_DNA"/>
</dbReference>
<keyword evidence="2" id="KW-1003">Cell membrane</keyword>
<evidence type="ECO:0000256" key="9">
    <source>
        <dbReference type="SAM" id="Phobius"/>
    </source>
</evidence>
<keyword evidence="8" id="KW-0807">Transducer</keyword>
<accession>A0ABR0Y874</accession>
<dbReference type="PANTHER" id="PTHR24228:SF74">
    <property type="entry name" value="G-PROTEIN COUPLED RECEPTORS FAMILY 1 PROFILE DOMAIN-CONTAINING PROTEIN"/>
    <property type="match status" value="1"/>
</dbReference>
<evidence type="ECO:0000256" key="1">
    <source>
        <dbReference type="ARBA" id="ARBA00004651"/>
    </source>
</evidence>
<dbReference type="InterPro" id="IPR017452">
    <property type="entry name" value="GPCR_Rhodpsn_7TM"/>
</dbReference>
<evidence type="ECO:0000313" key="12">
    <source>
        <dbReference type="Proteomes" id="UP001369086"/>
    </source>
</evidence>
<evidence type="ECO:0000256" key="6">
    <source>
        <dbReference type="ARBA" id="ARBA00023136"/>
    </source>
</evidence>
<keyword evidence="5" id="KW-0297">G-protein coupled receptor</keyword>
<evidence type="ECO:0000256" key="3">
    <source>
        <dbReference type="ARBA" id="ARBA00022692"/>
    </source>
</evidence>
<feature type="non-terminal residue" evidence="11">
    <location>
        <position position="1"/>
    </location>
</feature>
<reference evidence="11 12" key="1">
    <citation type="submission" date="2021-05" db="EMBL/GenBank/DDBJ databases">
        <authorList>
            <person name="Zahm M."/>
            <person name="Klopp C."/>
            <person name="Cabau C."/>
            <person name="Kuhl H."/>
            <person name="Suciu R."/>
            <person name="Ciorpac M."/>
            <person name="Holostenco D."/>
            <person name="Gessner J."/>
            <person name="Wuertz S."/>
            <person name="Hohne C."/>
            <person name="Stock M."/>
            <person name="Gislard M."/>
            <person name="Lluch J."/>
            <person name="Milhes M."/>
            <person name="Lampietro C."/>
            <person name="Lopez Roques C."/>
            <person name="Donnadieu C."/>
            <person name="Du K."/>
            <person name="Schartl M."/>
            <person name="Guiguen Y."/>
        </authorList>
    </citation>
    <scope>NUCLEOTIDE SEQUENCE [LARGE SCALE GENOMIC DNA]</scope>
    <source>
        <strain evidence="11">Hh-F2</strain>
        <tissue evidence="11">Blood</tissue>
    </source>
</reference>
<dbReference type="SUPFAM" id="SSF81321">
    <property type="entry name" value="Family A G protein-coupled receptor-like"/>
    <property type="match status" value="1"/>
</dbReference>
<dbReference type="Gene3D" id="1.20.1070.10">
    <property type="entry name" value="Rhodopsin 7-helix transmembrane proteins"/>
    <property type="match status" value="1"/>
</dbReference>
<comment type="caution">
    <text evidence="11">The sequence shown here is derived from an EMBL/GenBank/DDBJ whole genome shotgun (WGS) entry which is preliminary data.</text>
</comment>
<comment type="subcellular location">
    <subcellularLocation>
        <location evidence="1">Cell membrane</location>
        <topology evidence="1">Multi-pass membrane protein</topology>
    </subcellularLocation>
</comment>
<proteinExistence type="predicted"/>
<feature type="domain" description="G-protein coupled receptors family 1 profile" evidence="10">
    <location>
        <begin position="1"/>
        <end position="118"/>
    </location>
</feature>
<evidence type="ECO:0000256" key="8">
    <source>
        <dbReference type="ARBA" id="ARBA00023224"/>
    </source>
</evidence>
<evidence type="ECO:0000259" key="10">
    <source>
        <dbReference type="PROSITE" id="PS50262"/>
    </source>
</evidence>
<evidence type="ECO:0000256" key="5">
    <source>
        <dbReference type="ARBA" id="ARBA00023040"/>
    </source>
</evidence>
<evidence type="ECO:0000256" key="2">
    <source>
        <dbReference type="ARBA" id="ARBA00022475"/>
    </source>
</evidence>
<evidence type="ECO:0000256" key="7">
    <source>
        <dbReference type="ARBA" id="ARBA00023170"/>
    </source>
</evidence>
<dbReference type="PRINTS" id="PR00237">
    <property type="entry name" value="GPCRRHODOPSN"/>
</dbReference>
<feature type="transmembrane region" description="Helical" evidence="9">
    <location>
        <begin position="21"/>
        <end position="41"/>
    </location>
</feature>
<organism evidence="11 12">
    <name type="scientific">Huso huso</name>
    <name type="common">Beluga</name>
    <name type="synonym">Acipenser huso</name>
    <dbReference type="NCBI Taxonomy" id="61971"/>
    <lineage>
        <taxon>Eukaryota</taxon>
        <taxon>Metazoa</taxon>
        <taxon>Chordata</taxon>
        <taxon>Craniata</taxon>
        <taxon>Vertebrata</taxon>
        <taxon>Euteleostomi</taxon>
        <taxon>Actinopterygii</taxon>
        <taxon>Chondrostei</taxon>
        <taxon>Acipenseriformes</taxon>
        <taxon>Acipenseridae</taxon>
        <taxon>Huso</taxon>
    </lineage>
</organism>
<evidence type="ECO:0000256" key="4">
    <source>
        <dbReference type="ARBA" id="ARBA00022989"/>
    </source>
</evidence>
<evidence type="ECO:0000313" key="11">
    <source>
        <dbReference type="EMBL" id="KAK6468620.1"/>
    </source>
</evidence>
<feature type="transmembrane region" description="Helical" evidence="9">
    <location>
        <begin position="61"/>
        <end position="79"/>
    </location>
</feature>